<comment type="caution">
    <text evidence="2">The sequence shown here is derived from an EMBL/GenBank/DDBJ whole genome shotgun (WGS) entry which is preliminary data.</text>
</comment>
<accession>A0A9W7EIH7</accession>
<keyword evidence="3" id="KW-1185">Reference proteome</keyword>
<evidence type="ECO:0000259" key="1">
    <source>
        <dbReference type="PROSITE" id="PS51335"/>
    </source>
</evidence>
<reference evidence="3" key="1">
    <citation type="journal article" date="2023" name="Commun. Biol.">
        <title>Genome analysis of Parmales, the sister group of diatoms, reveals the evolutionary specialization of diatoms from phago-mixotrophs to photoautotrophs.</title>
        <authorList>
            <person name="Ban H."/>
            <person name="Sato S."/>
            <person name="Yoshikawa S."/>
            <person name="Yamada K."/>
            <person name="Nakamura Y."/>
            <person name="Ichinomiya M."/>
            <person name="Sato N."/>
            <person name="Blanc-Mathieu R."/>
            <person name="Endo H."/>
            <person name="Kuwata A."/>
            <person name="Ogata H."/>
        </authorList>
    </citation>
    <scope>NUCLEOTIDE SEQUENCE [LARGE SCALE GENOMIC DNA]</scope>
    <source>
        <strain evidence="3">NIES 3700</strain>
    </source>
</reference>
<dbReference type="Pfam" id="PF04727">
    <property type="entry name" value="ELMO_CED12"/>
    <property type="match status" value="1"/>
</dbReference>
<evidence type="ECO:0000313" key="3">
    <source>
        <dbReference type="Proteomes" id="UP001165122"/>
    </source>
</evidence>
<dbReference type="OrthoDB" id="67155at2759"/>
<dbReference type="EMBL" id="BRXW01000913">
    <property type="protein sequence ID" value="GMH79160.1"/>
    <property type="molecule type" value="Genomic_DNA"/>
</dbReference>
<dbReference type="InterPro" id="IPR006816">
    <property type="entry name" value="ELMO_dom"/>
</dbReference>
<dbReference type="AlphaFoldDB" id="A0A9W7EIH7"/>
<organism evidence="2 3">
    <name type="scientific">Triparma laevis f. longispina</name>
    <dbReference type="NCBI Taxonomy" id="1714387"/>
    <lineage>
        <taxon>Eukaryota</taxon>
        <taxon>Sar</taxon>
        <taxon>Stramenopiles</taxon>
        <taxon>Ochrophyta</taxon>
        <taxon>Bolidophyceae</taxon>
        <taxon>Parmales</taxon>
        <taxon>Triparmaceae</taxon>
        <taxon>Triparma</taxon>
    </lineage>
</organism>
<proteinExistence type="predicted"/>
<feature type="domain" description="ELMO" evidence="1">
    <location>
        <begin position="90"/>
        <end position="245"/>
    </location>
</feature>
<evidence type="ECO:0000313" key="2">
    <source>
        <dbReference type="EMBL" id="GMH79160.1"/>
    </source>
</evidence>
<gene>
    <name evidence="2" type="ORF">TrLO_g13587</name>
</gene>
<sequence>MNVLGGFHASAQFLFDILGLVKGLAIRKYSIPTKEVGCQLLLFRQLQVTPCTDSLVLSRAYNGTPSQRAAVKLPLWDDPISTEGDKMVISYSKLVQRMEAGVVEVLDLKDGEEKKWVEILGFQTATPLSDFRSGNVLSLILTVLLLELHPNIVKEFVKTSLPYALCSIHCCVAVGEVLGLKKEKVEVLVSQKSYWKLFSNPMAILHLHKAAMTFALRIYSSEKRSLLFDFEPILLKVKTAIIDCLEGCDSVETFEERVGLHEMELIKTTALNKLKESKEGDAIV</sequence>
<dbReference type="Proteomes" id="UP001165122">
    <property type="component" value="Unassembled WGS sequence"/>
</dbReference>
<name>A0A9W7EIH7_9STRA</name>
<dbReference type="PROSITE" id="PS51335">
    <property type="entry name" value="ELMO"/>
    <property type="match status" value="1"/>
</dbReference>
<protein>
    <recommendedName>
        <fullName evidence="1">ELMO domain-containing protein</fullName>
    </recommendedName>
</protein>